<protein>
    <submittedName>
        <fullName evidence="4">SPRY-domain-containing protein</fullName>
    </submittedName>
</protein>
<feature type="region of interest" description="Disordered" evidence="1">
    <location>
        <begin position="583"/>
        <end position="603"/>
    </location>
</feature>
<evidence type="ECO:0000259" key="3">
    <source>
        <dbReference type="PROSITE" id="PS50897"/>
    </source>
</evidence>
<dbReference type="InterPro" id="IPR013320">
    <property type="entry name" value="ConA-like_dom_sf"/>
</dbReference>
<dbReference type="Pfam" id="PF10607">
    <property type="entry name" value="CTLH"/>
    <property type="match status" value="1"/>
</dbReference>
<reference evidence="4" key="1">
    <citation type="submission" date="2016-06" db="EMBL/GenBank/DDBJ databases">
        <title>Draft Genome sequence of the fungus Inonotus baumii.</title>
        <authorList>
            <person name="Zhu H."/>
            <person name="Lin W."/>
        </authorList>
    </citation>
    <scope>NUCLEOTIDE SEQUENCE</scope>
    <source>
        <strain evidence="4">821</strain>
    </source>
</reference>
<keyword evidence="5" id="KW-1185">Reference proteome</keyword>
<feature type="region of interest" description="Disordered" evidence="1">
    <location>
        <begin position="1"/>
        <end position="36"/>
    </location>
</feature>
<dbReference type="InterPro" id="IPR043136">
    <property type="entry name" value="B30.2/SPRY_sf"/>
</dbReference>
<dbReference type="InterPro" id="IPR001870">
    <property type="entry name" value="B30.2/SPRY"/>
</dbReference>
<dbReference type="InterPro" id="IPR006595">
    <property type="entry name" value="CTLH_C"/>
</dbReference>
<dbReference type="Proteomes" id="UP000757232">
    <property type="component" value="Unassembled WGS sequence"/>
</dbReference>
<dbReference type="PANTHER" id="PTHR12864">
    <property type="entry name" value="RAN BINDING PROTEIN 9-RELATED"/>
    <property type="match status" value="1"/>
</dbReference>
<dbReference type="InterPro" id="IPR013144">
    <property type="entry name" value="CRA_dom"/>
</dbReference>
<accession>A0A9Q5I049</accession>
<dbReference type="InterPro" id="IPR024964">
    <property type="entry name" value="CTLH/CRA"/>
</dbReference>
<evidence type="ECO:0000256" key="1">
    <source>
        <dbReference type="SAM" id="MobiDB-lite"/>
    </source>
</evidence>
<feature type="domain" description="B30.2/SPRY" evidence="2">
    <location>
        <begin position="143"/>
        <end position="334"/>
    </location>
</feature>
<proteinExistence type="predicted"/>
<evidence type="ECO:0000313" key="4">
    <source>
        <dbReference type="EMBL" id="OCB89247.1"/>
    </source>
</evidence>
<dbReference type="InterPro" id="IPR006594">
    <property type="entry name" value="LisH"/>
</dbReference>
<dbReference type="SUPFAM" id="SSF49899">
    <property type="entry name" value="Concanavalin A-like lectins/glucanases"/>
    <property type="match status" value="1"/>
</dbReference>
<dbReference type="Pfam" id="PF00622">
    <property type="entry name" value="SPRY"/>
    <property type="match status" value="1"/>
</dbReference>
<dbReference type="PROSITE" id="PS50188">
    <property type="entry name" value="B302_SPRY"/>
    <property type="match status" value="1"/>
</dbReference>
<feature type="domain" description="CTLH" evidence="3">
    <location>
        <begin position="488"/>
        <end position="546"/>
    </location>
</feature>
<dbReference type="Gene3D" id="2.60.120.920">
    <property type="match status" value="1"/>
</dbReference>
<dbReference type="InterPro" id="IPR035782">
    <property type="entry name" value="SPRY_RanBP9/10"/>
</dbReference>
<sequence>MQSAFSGFQPRVIGGSGTTPAERNGRMHTQSRPPQMARDIPIRSHSQRTAPVVSSISSPYTQHLGNGAPTVFPRPSYLRFSFLRDLLQTDVDTAFPLQRPAPPLVTGRDITPFTESDDDSESSTGFSRGPYAHRERGRTRERKSAYQASLPQANVDPVIYLPTRWNEQDRNKYLHVSEDGRNLSFHGPNTQGEKEAAAARANHPIPPACGIYYYEVQILDKGYKGHISVGFSCHGVKLNRLPGWEKNSWGYHGDDGHSFASERDGTPFGPRFTTGDVIGCGIDFCSHRAFYTKNGSLIGYAFDNIGLDDSVIFPSVGLRTPQEHIRVNFGQEPFKFNIDDHVRCERDRAWERIQSTPVKWTIDETRDIFELETDKTEKKDTSADVKQEAVDDEFPPIELPRDYSEPIDKLVLSYLQHHGYENTAVALRTQIDARRKKAVAISKLMVPKREEMDVDIKMEADDSLPSNTSDGTSGLTSLVQEFGFSADAMRSRQRVVTAVLAGDIDLALQLTLELFPSVLDADDGFLLLKLKCRKFVELVLHASDALQAMKQAESAAISNGSETPGSIEEGAMDVDEESAQLPTNGIATNNVPPSTGSPTPVLSQRMKRSSSRTIPPPAVAAYETALADLLAYGKALQAEMPEPDSPSKLGARPEAHALLKETFGLVSFEDPRAVVEVQALLSQEARAKLASEVNQAILVSQGRPSRPALERLYRQTNVALTQLALIGVGDAAFADMRGEFLDG</sequence>
<evidence type="ECO:0000313" key="5">
    <source>
        <dbReference type="Proteomes" id="UP000757232"/>
    </source>
</evidence>
<gene>
    <name evidence="4" type="ORF">A7U60_g3615</name>
</gene>
<name>A0A9Q5I049_SANBA</name>
<dbReference type="OrthoDB" id="25503at2759"/>
<dbReference type="CDD" id="cd12909">
    <property type="entry name" value="SPRY_RanBP9_10"/>
    <property type="match status" value="1"/>
</dbReference>
<dbReference type="InterPro" id="IPR003877">
    <property type="entry name" value="SPRY_dom"/>
</dbReference>
<dbReference type="EMBL" id="LNZH02000161">
    <property type="protein sequence ID" value="OCB89247.1"/>
    <property type="molecule type" value="Genomic_DNA"/>
</dbReference>
<dbReference type="PROSITE" id="PS50897">
    <property type="entry name" value="CTLH"/>
    <property type="match status" value="1"/>
</dbReference>
<evidence type="ECO:0000259" key="2">
    <source>
        <dbReference type="PROSITE" id="PS50188"/>
    </source>
</evidence>
<dbReference type="AlphaFoldDB" id="A0A9Q5I049"/>
<dbReference type="InterPro" id="IPR050618">
    <property type="entry name" value="Ubq-SigPath_Reg"/>
</dbReference>
<comment type="caution">
    <text evidence="4">The sequence shown here is derived from an EMBL/GenBank/DDBJ whole genome shotgun (WGS) entry which is preliminary data.</text>
</comment>
<organism evidence="4 5">
    <name type="scientific">Sanghuangporus baumii</name>
    <name type="common">Phellinus baumii</name>
    <dbReference type="NCBI Taxonomy" id="108892"/>
    <lineage>
        <taxon>Eukaryota</taxon>
        <taxon>Fungi</taxon>
        <taxon>Dikarya</taxon>
        <taxon>Basidiomycota</taxon>
        <taxon>Agaricomycotina</taxon>
        <taxon>Agaricomycetes</taxon>
        <taxon>Hymenochaetales</taxon>
        <taxon>Hymenochaetaceae</taxon>
        <taxon>Sanghuangporus</taxon>
    </lineage>
</organism>
<dbReference type="SMART" id="SM00757">
    <property type="entry name" value="CRA"/>
    <property type="match status" value="1"/>
</dbReference>
<dbReference type="PROSITE" id="PS50896">
    <property type="entry name" value="LISH"/>
    <property type="match status" value="1"/>
</dbReference>
<feature type="region of interest" description="Disordered" evidence="1">
    <location>
        <begin position="96"/>
        <end position="148"/>
    </location>
</feature>
<feature type="compositionally biased region" description="Polar residues" evidence="1">
    <location>
        <begin position="583"/>
        <end position="602"/>
    </location>
</feature>
<dbReference type="SMART" id="SM00449">
    <property type="entry name" value="SPRY"/>
    <property type="match status" value="1"/>
</dbReference>